<dbReference type="InterPro" id="IPR019826">
    <property type="entry name" value="Carboxylesterase_B_AS"/>
</dbReference>
<comment type="caution">
    <text evidence="4">The sequence shown here is derived from an EMBL/GenBank/DDBJ whole genome shotgun (WGS) entry which is preliminary data.</text>
</comment>
<name>A0A918E178_9ACTN</name>
<organism evidence="4 5">
    <name type="scientific">Wenjunlia tyrosinilytica</name>
    <dbReference type="NCBI Taxonomy" id="1544741"/>
    <lineage>
        <taxon>Bacteria</taxon>
        <taxon>Bacillati</taxon>
        <taxon>Actinomycetota</taxon>
        <taxon>Actinomycetes</taxon>
        <taxon>Kitasatosporales</taxon>
        <taxon>Streptomycetaceae</taxon>
        <taxon>Wenjunlia</taxon>
    </lineage>
</organism>
<keyword evidence="2" id="KW-0378">Hydrolase</keyword>
<dbReference type="InterPro" id="IPR050471">
    <property type="entry name" value="AB_hydrolase"/>
</dbReference>
<dbReference type="PANTHER" id="PTHR43433:SF5">
    <property type="entry name" value="AB HYDROLASE-1 DOMAIN-CONTAINING PROTEIN"/>
    <property type="match status" value="1"/>
</dbReference>
<dbReference type="InterPro" id="IPR000073">
    <property type="entry name" value="AB_hydrolase_1"/>
</dbReference>
<keyword evidence="1" id="KW-0560">Oxidoreductase</keyword>
<dbReference type="Proteomes" id="UP000641932">
    <property type="component" value="Unassembled WGS sequence"/>
</dbReference>
<evidence type="ECO:0000259" key="3">
    <source>
        <dbReference type="Pfam" id="PF12697"/>
    </source>
</evidence>
<evidence type="ECO:0000313" key="4">
    <source>
        <dbReference type="EMBL" id="GGO96956.1"/>
    </source>
</evidence>
<feature type="domain" description="AB hydrolase-1" evidence="3">
    <location>
        <begin position="29"/>
        <end position="290"/>
    </location>
</feature>
<dbReference type="GO" id="GO:0016787">
    <property type="term" value="F:hydrolase activity"/>
    <property type="evidence" value="ECO:0007669"/>
    <property type="project" value="UniProtKB-KW"/>
</dbReference>
<dbReference type="PANTHER" id="PTHR43433">
    <property type="entry name" value="HYDROLASE, ALPHA/BETA FOLD FAMILY PROTEIN"/>
    <property type="match status" value="1"/>
</dbReference>
<dbReference type="InterPro" id="IPR029058">
    <property type="entry name" value="AB_hydrolase_fold"/>
</dbReference>
<dbReference type="PROSITE" id="PS00122">
    <property type="entry name" value="CARBOXYLESTERASE_B_1"/>
    <property type="match status" value="1"/>
</dbReference>
<dbReference type="Gene3D" id="3.40.50.1820">
    <property type="entry name" value="alpha/beta hydrolase"/>
    <property type="match status" value="1"/>
</dbReference>
<protein>
    <recommendedName>
        <fullName evidence="3">AB hydrolase-1 domain-containing protein</fullName>
    </recommendedName>
</protein>
<reference evidence="4" key="1">
    <citation type="journal article" date="2014" name="Int. J. Syst. Evol. Microbiol.">
        <title>Complete genome sequence of Corynebacterium casei LMG S-19264T (=DSM 44701T), isolated from a smear-ripened cheese.</title>
        <authorList>
            <consortium name="US DOE Joint Genome Institute (JGI-PGF)"/>
            <person name="Walter F."/>
            <person name="Albersmeier A."/>
            <person name="Kalinowski J."/>
            <person name="Ruckert C."/>
        </authorList>
    </citation>
    <scope>NUCLEOTIDE SEQUENCE</scope>
    <source>
        <strain evidence="4">CGMCC 4.7201</strain>
    </source>
</reference>
<evidence type="ECO:0000256" key="2">
    <source>
        <dbReference type="ARBA" id="ARBA00022801"/>
    </source>
</evidence>
<dbReference type="GO" id="GO:0004601">
    <property type="term" value="F:peroxidase activity"/>
    <property type="evidence" value="ECO:0007669"/>
    <property type="project" value="UniProtKB-KW"/>
</dbReference>
<evidence type="ECO:0000313" key="5">
    <source>
        <dbReference type="Proteomes" id="UP000641932"/>
    </source>
</evidence>
<keyword evidence="5" id="KW-1185">Reference proteome</keyword>
<dbReference type="SUPFAM" id="SSF53474">
    <property type="entry name" value="alpha/beta-Hydrolases"/>
    <property type="match status" value="1"/>
</dbReference>
<dbReference type="InterPro" id="IPR000639">
    <property type="entry name" value="Epox_hydrolase-like"/>
</dbReference>
<dbReference type="AlphaFoldDB" id="A0A918E178"/>
<gene>
    <name evidence="4" type="ORF">GCM10012280_57630</name>
</gene>
<reference evidence="4" key="2">
    <citation type="submission" date="2020-09" db="EMBL/GenBank/DDBJ databases">
        <authorList>
            <person name="Sun Q."/>
            <person name="Zhou Y."/>
        </authorList>
    </citation>
    <scope>NUCLEOTIDE SEQUENCE</scope>
    <source>
        <strain evidence="4">CGMCC 4.7201</strain>
    </source>
</reference>
<keyword evidence="1" id="KW-0575">Peroxidase</keyword>
<dbReference type="Pfam" id="PF12697">
    <property type="entry name" value="Abhydrolase_6"/>
    <property type="match status" value="1"/>
</dbReference>
<accession>A0A918E178</accession>
<evidence type="ECO:0000256" key="1">
    <source>
        <dbReference type="ARBA" id="ARBA00022559"/>
    </source>
</evidence>
<sequence length="312" mass="32879">MARSTHVRTSDGTRLHAVVEGPDDAPLTVVLAHGWTLTHASWAAQVAALTATGAEHPVRTVTYDQRGHGRSERGAAVLSIDLLGDDLARVLAQTAPEGPVVLVGHSMGGMTVMALAASRPELFGGRVVGVLLTGTSAGGLSVPPPGRVPGLARAVRRGQGAFLAHAARHPARFERLRRLAPPTAALHRRQVRGFLFGVRPPRQAVLECARMIHDTPIEVIAAFFPAIMTHDKSRALSALSGVPVSILCGSLDKLTPVSHTRALAAALPHARVHIEAGCGHMLQTERPDVVSGRLRELVADVHPAVPRTEVGP</sequence>
<dbReference type="RefSeq" id="WP_189134754.1">
    <property type="nucleotide sequence ID" value="NZ_BMMS01000031.1"/>
</dbReference>
<dbReference type="PRINTS" id="PR00412">
    <property type="entry name" value="EPOXHYDRLASE"/>
</dbReference>
<proteinExistence type="predicted"/>
<dbReference type="EMBL" id="BMMS01000031">
    <property type="protein sequence ID" value="GGO96956.1"/>
    <property type="molecule type" value="Genomic_DNA"/>
</dbReference>